<dbReference type="Pfam" id="PF10012">
    <property type="entry name" value="DUF2255"/>
    <property type="match status" value="1"/>
</dbReference>
<organism evidence="1 2">
    <name type="scientific">Actinomadura vinacea</name>
    <dbReference type="NCBI Taxonomy" id="115336"/>
    <lineage>
        <taxon>Bacteria</taxon>
        <taxon>Bacillati</taxon>
        <taxon>Actinomycetota</taxon>
        <taxon>Actinomycetes</taxon>
        <taxon>Streptosporangiales</taxon>
        <taxon>Thermomonosporaceae</taxon>
        <taxon>Actinomadura</taxon>
    </lineage>
</organism>
<protein>
    <recommendedName>
        <fullName evidence="3">DUF2255 family protein</fullName>
    </recommendedName>
</protein>
<evidence type="ECO:0000313" key="1">
    <source>
        <dbReference type="EMBL" id="GAA2436302.1"/>
    </source>
</evidence>
<dbReference type="Proteomes" id="UP001501231">
    <property type="component" value="Unassembled WGS sequence"/>
</dbReference>
<evidence type="ECO:0000313" key="2">
    <source>
        <dbReference type="Proteomes" id="UP001501231"/>
    </source>
</evidence>
<proteinExistence type="predicted"/>
<dbReference type="InterPro" id="IPR016888">
    <property type="entry name" value="UCP028498"/>
</dbReference>
<dbReference type="EMBL" id="BAAARW010000021">
    <property type="protein sequence ID" value="GAA2436302.1"/>
    <property type="molecule type" value="Genomic_DNA"/>
</dbReference>
<evidence type="ECO:0008006" key="3">
    <source>
        <dbReference type="Google" id="ProtNLM"/>
    </source>
</evidence>
<sequence length="84" mass="9212">MSGWTGEQLSELDAPEATIATRRRDGALRTRRTVLVVRDGDDLYGRSAYGREAAWFRGTRARLEGATCCLTRAGPVLRAACLGR</sequence>
<keyword evidence="2" id="KW-1185">Reference proteome</keyword>
<accession>A0ABN3JPR0</accession>
<comment type="caution">
    <text evidence="1">The sequence shown here is derived from an EMBL/GenBank/DDBJ whole genome shotgun (WGS) entry which is preliminary data.</text>
</comment>
<gene>
    <name evidence="1" type="ORF">GCM10010191_58850</name>
</gene>
<name>A0ABN3JPR0_9ACTN</name>
<reference evidence="1 2" key="1">
    <citation type="journal article" date="2019" name="Int. J. Syst. Evol. Microbiol.">
        <title>The Global Catalogue of Microorganisms (GCM) 10K type strain sequencing project: providing services to taxonomists for standard genome sequencing and annotation.</title>
        <authorList>
            <consortium name="The Broad Institute Genomics Platform"/>
            <consortium name="The Broad Institute Genome Sequencing Center for Infectious Disease"/>
            <person name="Wu L."/>
            <person name="Ma J."/>
        </authorList>
    </citation>
    <scope>NUCLEOTIDE SEQUENCE [LARGE SCALE GENOMIC DNA]</scope>
    <source>
        <strain evidence="1 2">JCM 3325</strain>
    </source>
</reference>